<keyword evidence="2" id="KW-0472">Membrane</keyword>
<dbReference type="OrthoDB" id="346026at2759"/>
<feature type="region of interest" description="Disordered" evidence="1">
    <location>
        <begin position="470"/>
        <end position="535"/>
    </location>
</feature>
<feature type="region of interest" description="Disordered" evidence="1">
    <location>
        <begin position="393"/>
        <end position="429"/>
    </location>
</feature>
<feature type="compositionally biased region" description="Polar residues" evidence="1">
    <location>
        <begin position="178"/>
        <end position="197"/>
    </location>
</feature>
<reference evidence="3" key="2">
    <citation type="submission" date="2013-10" db="EMBL/GenBank/DDBJ databases">
        <authorList>
            <person name="Aslett M."/>
        </authorList>
    </citation>
    <scope>NUCLEOTIDE SEQUENCE [LARGE SCALE GENOMIC DNA]</scope>
    <source>
        <strain evidence="3">Houghton</strain>
    </source>
</reference>
<feature type="compositionally biased region" description="Basic and acidic residues" evidence="1">
    <location>
        <begin position="497"/>
        <end position="533"/>
    </location>
</feature>
<gene>
    <name evidence="3" type="ORF">EPH_0067800</name>
</gene>
<evidence type="ECO:0000256" key="2">
    <source>
        <dbReference type="SAM" id="Phobius"/>
    </source>
</evidence>
<sequence>MVPPCGTCRVPAAKDTGIFSRSGRILRVVRAVAVPSLLWHLCGTPDGSTFGVSFASASTSSSGSPSTSTVAPPSSVGEEATATALQQQTPSYDAEDDDAVPVFRSIPYDTCSIPLAVGGEIVRCGKDGGGKPHLDFVSFDGPQGPVLNQSFPVDISPDFFLRRSIGRDREIMERNTEAESPSSKPSTEQGKTGETSHMQIHEKGGSMVEPHFIRIFGRWTSYPRGLNLWLNRDAAPTLERRLAGEGAVAALLGEHDSLSEVPPQRPVFAQMGISPQPRLAHPVLYWRQTITSSPMENSCIALIKLPATQKGSADPSSSSAAASIPDSCQDAQRLLSEQRSSATVSADPFWLSCGPELQLSRLAKYITFPISQEKINKVLAALDYSVEVWQEPHEVEHSEEGSAASSSDSARANPEAASEKGETAPEGQQEAFALRGGEARRLAVKHEALPEEPPKWRVGVCLLSSQKGKEAAQAKVPVGDTRKQNTAVNATASTQPRGEKQGADAAARAELDPQRDEKTKEGVAPRNGRDEKQTGNVFSEAVLVGELKFHLSPAVASQADENPGEPESIQIRHFIDAGWIYTRYIQGANVSRFNRLAIKESRGGIAQPCVGFWEEHSLLSVAPDAYSWDEATQKGTLRFVYVYTFRIVQPLQRTLQLAADFSVTELVLHDKLKPLIMMAYKNSLVCNREHVIKFGSSLREGVDNSEALFDAVPGHHQTARMHICFYPNEEQPFGLFMGEVRFVIDSADATLLVCFILFVFLALPLTCAVALSFHVYKHRHLRERLQRLVLVQQRDAVEQLLMRELGISAEDQDDANDDDDDEDSHP</sequence>
<keyword evidence="2" id="KW-1133">Transmembrane helix</keyword>
<keyword evidence="4" id="KW-1185">Reference proteome</keyword>
<evidence type="ECO:0000313" key="4">
    <source>
        <dbReference type="Proteomes" id="UP000018201"/>
    </source>
</evidence>
<proteinExistence type="predicted"/>
<feature type="region of interest" description="Disordered" evidence="1">
    <location>
        <begin position="173"/>
        <end position="197"/>
    </location>
</feature>
<reference evidence="3" key="1">
    <citation type="submission" date="2013-10" db="EMBL/GenBank/DDBJ databases">
        <title>Genomic analysis of the causative agents of coccidiosis in chickens.</title>
        <authorList>
            <person name="Reid A.J."/>
            <person name="Blake D."/>
            <person name="Billington K."/>
            <person name="Browne H."/>
            <person name="Dunn M."/>
            <person name="Hung S."/>
            <person name="Kawahara F."/>
            <person name="Miranda-Saavedra D."/>
            <person name="Mourier T."/>
            <person name="Nagra H."/>
            <person name="Otto T.D."/>
            <person name="Rawlings N."/>
            <person name="Sanchez A."/>
            <person name="Sanders M."/>
            <person name="Subramaniam C."/>
            <person name="Tay Y."/>
            <person name="Dear P."/>
            <person name="Doerig C."/>
            <person name="Gruber A."/>
            <person name="Parkinson J."/>
            <person name="Shirley M."/>
            <person name="Wan K.L."/>
            <person name="Berriman M."/>
            <person name="Tomley F."/>
            <person name="Pain A."/>
        </authorList>
    </citation>
    <scope>NUCLEOTIDE SEQUENCE [LARGE SCALE GENOMIC DNA]</scope>
    <source>
        <strain evidence="3">Houghton</strain>
    </source>
</reference>
<dbReference type="VEuPathDB" id="ToxoDB:EPH_0067800"/>
<dbReference type="Proteomes" id="UP000018201">
    <property type="component" value="Unassembled WGS sequence"/>
</dbReference>
<feature type="compositionally biased region" description="Polar residues" evidence="1">
    <location>
        <begin position="484"/>
        <end position="496"/>
    </location>
</feature>
<organism evidence="3 4">
    <name type="scientific">Eimeria praecox</name>
    <dbReference type="NCBI Taxonomy" id="51316"/>
    <lineage>
        <taxon>Eukaryota</taxon>
        <taxon>Sar</taxon>
        <taxon>Alveolata</taxon>
        <taxon>Apicomplexa</taxon>
        <taxon>Conoidasida</taxon>
        <taxon>Coccidia</taxon>
        <taxon>Eucoccidiorida</taxon>
        <taxon>Eimeriorina</taxon>
        <taxon>Eimeriidae</taxon>
        <taxon>Eimeria</taxon>
    </lineage>
</organism>
<dbReference type="EMBL" id="HG694768">
    <property type="protein sequence ID" value="CDI86088.1"/>
    <property type="molecule type" value="Genomic_DNA"/>
</dbReference>
<evidence type="ECO:0000313" key="3">
    <source>
        <dbReference type="EMBL" id="CDI86088.1"/>
    </source>
</evidence>
<keyword evidence="2" id="KW-0812">Transmembrane</keyword>
<feature type="compositionally biased region" description="Low complexity" evidence="1">
    <location>
        <begin position="401"/>
        <end position="412"/>
    </location>
</feature>
<name>U6H3P1_9EIME</name>
<accession>U6H3P1</accession>
<feature type="transmembrane region" description="Helical" evidence="2">
    <location>
        <begin position="749"/>
        <end position="776"/>
    </location>
</feature>
<protein>
    <recommendedName>
        <fullName evidence="5">Transmembrane protein</fullName>
    </recommendedName>
</protein>
<evidence type="ECO:0008006" key="5">
    <source>
        <dbReference type="Google" id="ProtNLM"/>
    </source>
</evidence>
<feature type="region of interest" description="Disordered" evidence="1">
    <location>
        <begin position="55"/>
        <end position="77"/>
    </location>
</feature>
<evidence type="ECO:0000256" key="1">
    <source>
        <dbReference type="SAM" id="MobiDB-lite"/>
    </source>
</evidence>
<dbReference type="AlphaFoldDB" id="U6H3P1"/>